<evidence type="ECO:0000313" key="2">
    <source>
        <dbReference type="Proteomes" id="UP000016927"/>
    </source>
</evidence>
<protein>
    <submittedName>
        <fullName evidence="1">Uncharacterized protein</fullName>
    </submittedName>
</protein>
<dbReference type="EMBL" id="KB908916">
    <property type="protein sequence ID" value="EOB15155.1"/>
    <property type="molecule type" value="Genomic_DNA"/>
</dbReference>
<dbReference type="AlphaFoldDB" id="R0MLN1"/>
<dbReference type="HOGENOM" id="CLU_2038724_0_0_1"/>
<name>R0MLN1_NOSB1</name>
<dbReference type="OrthoDB" id="2190141at2759"/>
<gene>
    <name evidence="1" type="ORF">NBO_8g0020</name>
</gene>
<organism evidence="1 2">
    <name type="scientific">Nosema bombycis (strain CQ1 / CVCC 102059)</name>
    <name type="common">Microsporidian parasite</name>
    <name type="synonym">Pebrine of silkworm</name>
    <dbReference type="NCBI Taxonomy" id="578461"/>
    <lineage>
        <taxon>Eukaryota</taxon>
        <taxon>Fungi</taxon>
        <taxon>Fungi incertae sedis</taxon>
        <taxon>Microsporidia</taxon>
        <taxon>Nosematidae</taxon>
        <taxon>Nosema</taxon>
    </lineage>
</organism>
<keyword evidence="2" id="KW-1185">Reference proteome</keyword>
<evidence type="ECO:0000313" key="1">
    <source>
        <dbReference type="EMBL" id="EOB15155.1"/>
    </source>
</evidence>
<proteinExistence type="predicted"/>
<dbReference type="Proteomes" id="UP000016927">
    <property type="component" value="Unassembled WGS sequence"/>
</dbReference>
<accession>R0MLN1</accession>
<dbReference type="VEuPathDB" id="MicrosporidiaDB:NBO_8g0020"/>
<reference evidence="1 2" key="1">
    <citation type="journal article" date="2013" name="BMC Genomics">
        <title>Comparative genomics of parasitic silkworm microsporidia reveal an association between genome expansion and host adaptation.</title>
        <authorList>
            <person name="Pan G."/>
            <person name="Xu J."/>
            <person name="Li T."/>
            <person name="Xia Q."/>
            <person name="Liu S.L."/>
            <person name="Zhang G."/>
            <person name="Li S."/>
            <person name="Li C."/>
            <person name="Liu H."/>
            <person name="Yang L."/>
            <person name="Liu T."/>
            <person name="Zhang X."/>
            <person name="Wu Z."/>
            <person name="Fan W."/>
            <person name="Dang X."/>
            <person name="Xiang H."/>
            <person name="Tao M."/>
            <person name="Li Y."/>
            <person name="Hu J."/>
            <person name="Li Z."/>
            <person name="Lin L."/>
            <person name="Luo J."/>
            <person name="Geng L."/>
            <person name="Wang L."/>
            <person name="Long M."/>
            <person name="Wan Y."/>
            <person name="He N."/>
            <person name="Zhang Z."/>
            <person name="Lu C."/>
            <person name="Keeling P.J."/>
            <person name="Wang J."/>
            <person name="Xiang Z."/>
            <person name="Zhou Z."/>
        </authorList>
    </citation>
    <scope>NUCLEOTIDE SEQUENCE [LARGE SCALE GENOMIC DNA]</scope>
    <source>
        <strain evidence="2">CQ1 / CVCC 102059</strain>
    </source>
</reference>
<sequence>MIEEELVKEILPCQRCGEDSKLILYTENNLEKIIYRCLNRKCRSKHPLKVGLKLPLDVLLFVVYLIICNGGYEFIQEMTGISQTTIAKIKAILRIFFKKENDKVLILGGLGVKKIDDLLCV</sequence>